<organism evidence="2 3">
    <name type="scientific">Gemmobacter nanjingensis</name>
    <dbReference type="NCBI Taxonomy" id="488454"/>
    <lineage>
        <taxon>Bacteria</taxon>
        <taxon>Pseudomonadati</taxon>
        <taxon>Pseudomonadota</taxon>
        <taxon>Alphaproteobacteria</taxon>
        <taxon>Rhodobacterales</taxon>
        <taxon>Paracoccaceae</taxon>
        <taxon>Gemmobacter</taxon>
    </lineage>
</organism>
<dbReference type="PANTHER" id="PTHR11895:SF76">
    <property type="entry name" value="INDOLEACETAMIDE HYDROLASE"/>
    <property type="match status" value="1"/>
</dbReference>
<reference evidence="3" key="1">
    <citation type="journal article" date="2019" name="Int. J. Syst. Evol. Microbiol.">
        <title>The Global Catalogue of Microorganisms (GCM) 10K type strain sequencing project: providing services to taxonomists for standard genome sequencing and annotation.</title>
        <authorList>
            <consortium name="The Broad Institute Genomics Platform"/>
            <consortium name="The Broad Institute Genome Sequencing Center for Infectious Disease"/>
            <person name="Wu L."/>
            <person name="Ma J."/>
        </authorList>
    </citation>
    <scope>NUCLEOTIDE SEQUENCE [LARGE SCALE GENOMIC DNA]</scope>
    <source>
        <strain evidence="3">KCTC 23298</strain>
    </source>
</reference>
<proteinExistence type="predicted"/>
<dbReference type="SUPFAM" id="SSF75304">
    <property type="entry name" value="Amidase signature (AS) enzymes"/>
    <property type="match status" value="1"/>
</dbReference>
<dbReference type="InterPro" id="IPR023631">
    <property type="entry name" value="Amidase_dom"/>
</dbReference>
<sequence>MERSDLDYASATEIARLVRTRQISAADVTEHAIARIEARNRSINAFVYTDFEQARNRAKDLDVRIRAGEDVGPLAGVPTAIKDLFNFYPGWPSTLGGIRCLRDFKLDVKSRYATKMEEAGAVVLGITNSPVLGFRGTTDNDLYGPTRNPFDLSRNSGGSSGGTSAAVADGLLPIGDGTDGGGSIRIPAAWCHVFGFQASPGRIPLAIRPNAFGAAAPFLYEGPITRTVEDAALAMSVLAGSDPADPFSLNDRLDWFGAVDQPTITGLRIGFTPDFGGFPVEPAVAATIAHAVRAFEQAGAKIVPLTLDFGYTHDELSQLWCRMISQVTIAAVDSFAENGLHLEPDFPAPVMEWAQKAKNATPLDLHRDQVMRTKVYDVLNAAFSQVDLIAGPTTTCLPTPNGERGMTVGPSEIAGTPINRLIGFCPTFLTNFTGNPAASLPAGLADGLPVGLMLIGPRRDDLTVLSASAAFERVQPWADSYRIPAVRPLGSQ</sequence>
<name>A0ABQ3FV66_9RHOB</name>
<protein>
    <submittedName>
        <fullName evidence="2">Amidase</fullName>
    </submittedName>
</protein>
<dbReference type="InterPro" id="IPR020556">
    <property type="entry name" value="Amidase_CS"/>
</dbReference>
<dbReference type="InterPro" id="IPR036928">
    <property type="entry name" value="AS_sf"/>
</dbReference>
<dbReference type="Gene3D" id="3.90.1300.10">
    <property type="entry name" value="Amidase signature (AS) domain"/>
    <property type="match status" value="1"/>
</dbReference>
<evidence type="ECO:0000313" key="3">
    <source>
        <dbReference type="Proteomes" id="UP000658305"/>
    </source>
</evidence>
<dbReference type="EMBL" id="BMYI01000050">
    <property type="protein sequence ID" value="GHC42026.1"/>
    <property type="molecule type" value="Genomic_DNA"/>
</dbReference>
<dbReference type="InterPro" id="IPR000120">
    <property type="entry name" value="Amidase"/>
</dbReference>
<dbReference type="Proteomes" id="UP000658305">
    <property type="component" value="Unassembled WGS sequence"/>
</dbReference>
<evidence type="ECO:0000259" key="1">
    <source>
        <dbReference type="Pfam" id="PF01425"/>
    </source>
</evidence>
<keyword evidence="3" id="KW-1185">Reference proteome</keyword>
<comment type="caution">
    <text evidence="2">The sequence shown here is derived from an EMBL/GenBank/DDBJ whole genome shotgun (WGS) entry which is preliminary data.</text>
</comment>
<feature type="domain" description="Amidase" evidence="1">
    <location>
        <begin position="27"/>
        <end position="465"/>
    </location>
</feature>
<dbReference type="PROSITE" id="PS00571">
    <property type="entry name" value="AMIDASES"/>
    <property type="match status" value="1"/>
</dbReference>
<dbReference type="PANTHER" id="PTHR11895">
    <property type="entry name" value="TRANSAMIDASE"/>
    <property type="match status" value="1"/>
</dbReference>
<evidence type="ECO:0000313" key="2">
    <source>
        <dbReference type="EMBL" id="GHC42026.1"/>
    </source>
</evidence>
<accession>A0ABQ3FV66</accession>
<gene>
    <name evidence="2" type="primary">amiE</name>
    <name evidence="2" type="ORF">GCM10007291_49900</name>
</gene>
<dbReference type="Pfam" id="PF01425">
    <property type="entry name" value="Amidase"/>
    <property type="match status" value="1"/>
</dbReference>